<keyword evidence="1" id="KW-0812">Transmembrane</keyword>
<dbReference type="EMBL" id="BARW01004883">
    <property type="protein sequence ID" value="GAI67560.1"/>
    <property type="molecule type" value="Genomic_DNA"/>
</dbReference>
<dbReference type="AlphaFoldDB" id="X1RWK0"/>
<keyword evidence="1" id="KW-0472">Membrane</keyword>
<protein>
    <submittedName>
        <fullName evidence="2">Uncharacterized protein</fullName>
    </submittedName>
</protein>
<gene>
    <name evidence="2" type="ORF">S12H4_11071</name>
</gene>
<feature type="non-terminal residue" evidence="2">
    <location>
        <position position="47"/>
    </location>
</feature>
<reference evidence="2" key="1">
    <citation type="journal article" date="2014" name="Front. Microbiol.">
        <title>High frequency of phylogenetically diverse reductive dehalogenase-homologous genes in deep subseafloor sedimentary metagenomes.</title>
        <authorList>
            <person name="Kawai M."/>
            <person name="Futagami T."/>
            <person name="Toyoda A."/>
            <person name="Takaki Y."/>
            <person name="Nishi S."/>
            <person name="Hori S."/>
            <person name="Arai W."/>
            <person name="Tsubouchi T."/>
            <person name="Morono Y."/>
            <person name="Uchiyama I."/>
            <person name="Ito T."/>
            <person name="Fujiyama A."/>
            <person name="Inagaki F."/>
            <person name="Takami H."/>
        </authorList>
    </citation>
    <scope>NUCLEOTIDE SEQUENCE</scope>
    <source>
        <strain evidence="2">Expedition CK06-06</strain>
    </source>
</reference>
<comment type="caution">
    <text evidence="2">The sequence shown here is derived from an EMBL/GenBank/DDBJ whole genome shotgun (WGS) entry which is preliminary data.</text>
</comment>
<proteinExistence type="predicted"/>
<evidence type="ECO:0000313" key="2">
    <source>
        <dbReference type="EMBL" id="GAI67560.1"/>
    </source>
</evidence>
<feature type="transmembrane region" description="Helical" evidence="1">
    <location>
        <begin position="12"/>
        <end position="37"/>
    </location>
</feature>
<sequence length="47" mass="5042">MSVYGKGIVKSAIIVALAVVIAKLLVFALEILLAAWFGTTFIKDAYL</sequence>
<accession>X1RWK0</accession>
<evidence type="ECO:0000256" key="1">
    <source>
        <dbReference type="SAM" id="Phobius"/>
    </source>
</evidence>
<keyword evidence="1" id="KW-1133">Transmembrane helix</keyword>
<organism evidence="2">
    <name type="scientific">marine sediment metagenome</name>
    <dbReference type="NCBI Taxonomy" id="412755"/>
    <lineage>
        <taxon>unclassified sequences</taxon>
        <taxon>metagenomes</taxon>
        <taxon>ecological metagenomes</taxon>
    </lineage>
</organism>
<name>X1RWK0_9ZZZZ</name>